<gene>
    <name evidence="1" type="ordered locus">Os03g0154800</name>
    <name evidence="1" type="ORF">OSNPB_030154800</name>
</gene>
<organism evidence="1 2">
    <name type="scientific">Oryza sativa subsp. japonica</name>
    <name type="common">Rice</name>
    <dbReference type="NCBI Taxonomy" id="39947"/>
    <lineage>
        <taxon>Eukaryota</taxon>
        <taxon>Viridiplantae</taxon>
        <taxon>Streptophyta</taxon>
        <taxon>Embryophyta</taxon>
        <taxon>Tracheophyta</taxon>
        <taxon>Spermatophyta</taxon>
        <taxon>Magnoliopsida</taxon>
        <taxon>Liliopsida</taxon>
        <taxon>Poales</taxon>
        <taxon>Poaceae</taxon>
        <taxon>BOP clade</taxon>
        <taxon>Oryzoideae</taxon>
        <taxon>Oryzeae</taxon>
        <taxon>Oryzinae</taxon>
        <taxon>Oryza</taxon>
        <taxon>Oryza sativa</taxon>
    </lineage>
</organism>
<name>A0A0P0VT39_ORYSJ</name>
<dbReference type="PaxDb" id="39947-A0A0P0VT39"/>
<proteinExistence type="predicted"/>
<reference evidence="2" key="1">
    <citation type="journal article" date="2005" name="Nature">
        <title>The map-based sequence of the rice genome.</title>
        <authorList>
            <consortium name="International rice genome sequencing project (IRGSP)"/>
            <person name="Matsumoto T."/>
            <person name="Wu J."/>
            <person name="Kanamori H."/>
            <person name="Katayose Y."/>
            <person name="Fujisawa M."/>
            <person name="Namiki N."/>
            <person name="Mizuno H."/>
            <person name="Yamamoto K."/>
            <person name="Antonio B.A."/>
            <person name="Baba T."/>
            <person name="Sakata K."/>
            <person name="Nagamura Y."/>
            <person name="Aoki H."/>
            <person name="Arikawa K."/>
            <person name="Arita K."/>
            <person name="Bito T."/>
            <person name="Chiden Y."/>
            <person name="Fujitsuka N."/>
            <person name="Fukunaka R."/>
            <person name="Hamada M."/>
            <person name="Harada C."/>
            <person name="Hayashi A."/>
            <person name="Hijishita S."/>
            <person name="Honda M."/>
            <person name="Hosokawa S."/>
            <person name="Ichikawa Y."/>
            <person name="Idonuma A."/>
            <person name="Iijima M."/>
            <person name="Ikeda M."/>
            <person name="Ikeno M."/>
            <person name="Ito K."/>
            <person name="Ito S."/>
            <person name="Ito T."/>
            <person name="Ito Y."/>
            <person name="Ito Y."/>
            <person name="Iwabuchi A."/>
            <person name="Kamiya K."/>
            <person name="Karasawa W."/>
            <person name="Kurita K."/>
            <person name="Katagiri S."/>
            <person name="Kikuta A."/>
            <person name="Kobayashi H."/>
            <person name="Kobayashi N."/>
            <person name="Machita K."/>
            <person name="Maehara T."/>
            <person name="Masukawa M."/>
            <person name="Mizubayashi T."/>
            <person name="Mukai Y."/>
            <person name="Nagasaki H."/>
            <person name="Nagata Y."/>
            <person name="Naito S."/>
            <person name="Nakashima M."/>
            <person name="Nakama Y."/>
            <person name="Nakamichi Y."/>
            <person name="Nakamura M."/>
            <person name="Meguro A."/>
            <person name="Negishi M."/>
            <person name="Ohta I."/>
            <person name="Ohta T."/>
            <person name="Okamoto M."/>
            <person name="Ono N."/>
            <person name="Saji S."/>
            <person name="Sakaguchi M."/>
            <person name="Sakai K."/>
            <person name="Shibata M."/>
            <person name="Shimokawa T."/>
            <person name="Song J."/>
            <person name="Takazaki Y."/>
            <person name="Terasawa K."/>
            <person name="Tsugane M."/>
            <person name="Tsuji K."/>
            <person name="Ueda S."/>
            <person name="Waki K."/>
            <person name="Yamagata H."/>
            <person name="Yamamoto M."/>
            <person name="Yamamoto S."/>
            <person name="Yamane H."/>
            <person name="Yoshiki S."/>
            <person name="Yoshihara R."/>
            <person name="Yukawa K."/>
            <person name="Zhong H."/>
            <person name="Yano M."/>
            <person name="Yuan Q."/>
            <person name="Ouyang S."/>
            <person name="Liu J."/>
            <person name="Jones K.M."/>
            <person name="Gansberger K."/>
            <person name="Moffat K."/>
            <person name="Hill J."/>
            <person name="Bera J."/>
            <person name="Fadrosh D."/>
            <person name="Jin S."/>
            <person name="Johri S."/>
            <person name="Kim M."/>
            <person name="Overton L."/>
            <person name="Reardon M."/>
            <person name="Tsitrin T."/>
            <person name="Vuong H."/>
            <person name="Weaver B."/>
            <person name="Ciecko A."/>
            <person name="Tallon L."/>
            <person name="Jackson J."/>
            <person name="Pai G."/>
            <person name="Aken S.V."/>
            <person name="Utterback T."/>
            <person name="Reidmuller S."/>
            <person name="Feldblyum T."/>
            <person name="Hsiao J."/>
            <person name="Zismann V."/>
            <person name="Iobst S."/>
            <person name="de Vazeille A.R."/>
            <person name="Buell C.R."/>
            <person name="Ying K."/>
            <person name="Li Y."/>
            <person name="Lu T."/>
            <person name="Huang Y."/>
            <person name="Zhao Q."/>
            <person name="Feng Q."/>
            <person name="Zhang L."/>
            <person name="Zhu J."/>
            <person name="Weng Q."/>
            <person name="Mu J."/>
            <person name="Lu Y."/>
            <person name="Fan D."/>
            <person name="Liu Y."/>
            <person name="Guan J."/>
            <person name="Zhang Y."/>
            <person name="Yu S."/>
            <person name="Liu X."/>
            <person name="Zhang Y."/>
            <person name="Hong G."/>
            <person name="Han B."/>
            <person name="Choisne N."/>
            <person name="Demange N."/>
            <person name="Orjeda G."/>
            <person name="Samain S."/>
            <person name="Cattolico L."/>
            <person name="Pelletier E."/>
            <person name="Couloux A."/>
            <person name="Segurens B."/>
            <person name="Wincker P."/>
            <person name="D'Hont A."/>
            <person name="Scarpelli C."/>
            <person name="Weissenbach J."/>
            <person name="Salanoubat M."/>
            <person name="Quetier F."/>
            <person name="Yu Y."/>
            <person name="Kim H.R."/>
            <person name="Rambo T."/>
            <person name="Currie J."/>
            <person name="Collura K."/>
            <person name="Luo M."/>
            <person name="Yang T."/>
            <person name="Ammiraju J.S.S."/>
            <person name="Engler F."/>
            <person name="Soderlund C."/>
            <person name="Wing R.A."/>
            <person name="Palmer L.E."/>
            <person name="de la Bastide M."/>
            <person name="Spiegel L."/>
            <person name="Nascimento L."/>
            <person name="Zutavern T."/>
            <person name="O'Shaughnessy A."/>
            <person name="Dike S."/>
            <person name="Dedhia N."/>
            <person name="Preston R."/>
            <person name="Balija V."/>
            <person name="McCombie W.R."/>
            <person name="Chow T."/>
            <person name="Chen H."/>
            <person name="Chung M."/>
            <person name="Chen C."/>
            <person name="Shaw J."/>
            <person name="Wu H."/>
            <person name="Hsiao K."/>
            <person name="Chao Y."/>
            <person name="Chu M."/>
            <person name="Cheng C."/>
            <person name="Hour A."/>
            <person name="Lee P."/>
            <person name="Lin S."/>
            <person name="Lin Y."/>
            <person name="Liou J."/>
            <person name="Liu S."/>
            <person name="Hsing Y."/>
            <person name="Raghuvanshi S."/>
            <person name="Mohanty A."/>
            <person name="Bharti A.K."/>
            <person name="Gaur A."/>
            <person name="Gupta V."/>
            <person name="Kumar D."/>
            <person name="Ravi V."/>
            <person name="Vij S."/>
            <person name="Kapur A."/>
            <person name="Khurana P."/>
            <person name="Khurana P."/>
            <person name="Khurana J.P."/>
            <person name="Tyagi A.K."/>
            <person name="Gaikwad K."/>
            <person name="Singh A."/>
            <person name="Dalal V."/>
            <person name="Srivastava S."/>
            <person name="Dixit A."/>
            <person name="Pal A.K."/>
            <person name="Ghazi I.A."/>
            <person name="Yadav M."/>
            <person name="Pandit A."/>
            <person name="Bhargava A."/>
            <person name="Sureshbabu K."/>
            <person name="Batra K."/>
            <person name="Sharma T.R."/>
            <person name="Mohapatra T."/>
            <person name="Singh N.K."/>
            <person name="Messing J."/>
            <person name="Nelson A.B."/>
            <person name="Fuks G."/>
            <person name="Kavchok S."/>
            <person name="Keizer G."/>
            <person name="Linton E."/>
            <person name="Llaca V."/>
            <person name="Song R."/>
            <person name="Tanyolac B."/>
            <person name="Young S."/>
            <person name="Ho-Il K."/>
            <person name="Hahn J.H."/>
            <person name="Sangsakoo G."/>
            <person name="Vanavichit A."/>
            <person name="de Mattos Luiz.A.T."/>
            <person name="Zimmer P.D."/>
            <person name="Malone G."/>
            <person name="Dellagostin O."/>
            <person name="de Oliveira A.C."/>
            <person name="Bevan M."/>
            <person name="Bancroft I."/>
            <person name="Minx P."/>
            <person name="Cordum H."/>
            <person name="Wilson R."/>
            <person name="Cheng Z."/>
            <person name="Jin W."/>
            <person name="Jiang J."/>
            <person name="Leong S.A."/>
            <person name="Iwama H."/>
            <person name="Gojobori T."/>
            <person name="Itoh T."/>
            <person name="Niimura Y."/>
            <person name="Fujii Y."/>
            <person name="Habara T."/>
            <person name="Sakai H."/>
            <person name="Sato Y."/>
            <person name="Wilson G."/>
            <person name="Kumar K."/>
            <person name="McCouch S."/>
            <person name="Juretic N."/>
            <person name="Hoen D."/>
            <person name="Wright S."/>
            <person name="Bruskiewich R."/>
            <person name="Bureau T."/>
            <person name="Miyao A."/>
            <person name="Hirochika H."/>
            <person name="Nishikawa T."/>
            <person name="Kadowaki K."/>
            <person name="Sugiura M."/>
            <person name="Burr B."/>
            <person name="Sasaki T."/>
        </authorList>
    </citation>
    <scope>NUCLEOTIDE SEQUENCE [LARGE SCALE GENOMIC DNA]</scope>
    <source>
        <strain evidence="2">cv. Nipponbare</strain>
    </source>
</reference>
<sequence length="88" mass="10039">MIHSLCILGRKEKRRQRPWDQCPRSKLWTLHSGVTPVLAMLLLPVRWRDETSCLDDPPSRSPRRRLPCAFAGSAVTMTAEDGVRWPSG</sequence>
<evidence type="ECO:0000313" key="2">
    <source>
        <dbReference type="Proteomes" id="UP000059680"/>
    </source>
</evidence>
<evidence type="ECO:0000313" key="1">
    <source>
        <dbReference type="EMBL" id="BAS82357.1"/>
    </source>
</evidence>
<reference evidence="1 2" key="3">
    <citation type="journal article" date="2013" name="Rice">
        <title>Improvement of the Oryza sativa Nipponbare reference genome using next generation sequence and optical map data.</title>
        <authorList>
            <person name="Kawahara Y."/>
            <person name="de la Bastide M."/>
            <person name="Hamilton J.P."/>
            <person name="Kanamori H."/>
            <person name="McCombie W.R."/>
            <person name="Ouyang S."/>
            <person name="Schwartz D.C."/>
            <person name="Tanaka T."/>
            <person name="Wu J."/>
            <person name="Zhou S."/>
            <person name="Childs K.L."/>
            <person name="Davidson R.M."/>
            <person name="Lin H."/>
            <person name="Quesada-Ocampo L."/>
            <person name="Vaillancourt B."/>
            <person name="Sakai H."/>
            <person name="Lee S.S."/>
            <person name="Kim J."/>
            <person name="Numa H."/>
            <person name="Itoh T."/>
            <person name="Buell C.R."/>
            <person name="Matsumoto T."/>
        </authorList>
    </citation>
    <scope>NUCLEOTIDE SEQUENCE [LARGE SCALE GENOMIC DNA]</scope>
    <source>
        <strain evidence="2">cv. Nipponbare</strain>
    </source>
</reference>
<dbReference type="EMBL" id="AP014959">
    <property type="protein sequence ID" value="BAS82357.1"/>
    <property type="molecule type" value="Genomic_DNA"/>
</dbReference>
<accession>A0A0P0VT39</accession>
<dbReference type="AlphaFoldDB" id="A0A0P0VT39"/>
<reference evidence="1 2" key="2">
    <citation type="journal article" date="2013" name="Plant Cell Physiol.">
        <title>Rice Annotation Project Database (RAP-DB): an integrative and interactive database for rice genomics.</title>
        <authorList>
            <person name="Sakai H."/>
            <person name="Lee S.S."/>
            <person name="Tanaka T."/>
            <person name="Numa H."/>
            <person name="Kim J."/>
            <person name="Kawahara Y."/>
            <person name="Wakimoto H."/>
            <person name="Yang C.C."/>
            <person name="Iwamoto M."/>
            <person name="Abe T."/>
            <person name="Yamada Y."/>
            <person name="Muto A."/>
            <person name="Inokuchi H."/>
            <person name="Ikemura T."/>
            <person name="Matsumoto T."/>
            <person name="Sasaki T."/>
            <person name="Itoh T."/>
        </authorList>
    </citation>
    <scope>NUCLEOTIDE SEQUENCE [LARGE SCALE GENOMIC DNA]</scope>
    <source>
        <strain evidence="2">cv. Nipponbare</strain>
    </source>
</reference>
<dbReference type="Proteomes" id="UP000059680">
    <property type="component" value="Chromosome 3"/>
</dbReference>
<keyword evidence="2" id="KW-1185">Reference proteome</keyword>
<dbReference type="InParanoid" id="A0A0P0VT39"/>
<protein>
    <submittedName>
        <fullName evidence="1">Os03g0154800 protein</fullName>
    </submittedName>
</protein>